<dbReference type="Proteomes" id="UP000050794">
    <property type="component" value="Unassembled WGS sequence"/>
</dbReference>
<sequence length="251" mass="29180">MGCPWRRGALLTRSVASMWHRNVRTHGILATRNPDCDELRADDGFESLENCLYYYLVDREREVTRDGRKLYLEPPITNGEVLTLTLDHLTIRRVELAQKTSSQFNIYGEFYLSWTDPRLEWDEKEWKMEEFTLHDNHHIWIPTLSDESYSRQKNQAVNFGIKLVGGSESKILKLTFVQAARFHLRYPEEENDCCLFFSAGDYEQMLKFEIKTESKTAIGQTVAMETAGDGTVLSQNEHSAWIVEETEDSPK</sequence>
<dbReference type="WBParaSite" id="TCNE_0001629301-mRNA-1">
    <property type="protein sequence ID" value="TCNE_0001629301-mRNA-1"/>
    <property type="gene ID" value="TCNE_0001629301"/>
</dbReference>
<proteinExistence type="predicted"/>
<reference evidence="4" key="1">
    <citation type="submission" date="2016-06" db="UniProtKB">
        <authorList>
            <consortium name="WormBaseParasite"/>
        </authorList>
    </citation>
    <scope>IDENTIFICATION</scope>
</reference>
<evidence type="ECO:0000313" key="4">
    <source>
        <dbReference type="WBParaSite" id="TCNE_0001629301-mRNA-1"/>
    </source>
</evidence>
<evidence type="ECO:0000259" key="1">
    <source>
        <dbReference type="Pfam" id="PF02931"/>
    </source>
</evidence>
<dbReference type="Gene3D" id="2.70.170.10">
    <property type="entry name" value="Neurotransmitter-gated ion-channel ligand-binding domain"/>
    <property type="match status" value="1"/>
</dbReference>
<organism evidence="3 4">
    <name type="scientific">Toxocara canis</name>
    <name type="common">Canine roundworm</name>
    <dbReference type="NCBI Taxonomy" id="6265"/>
    <lineage>
        <taxon>Eukaryota</taxon>
        <taxon>Metazoa</taxon>
        <taxon>Ecdysozoa</taxon>
        <taxon>Nematoda</taxon>
        <taxon>Chromadorea</taxon>
        <taxon>Rhabditida</taxon>
        <taxon>Spirurina</taxon>
        <taxon>Ascaridomorpha</taxon>
        <taxon>Ascaridoidea</taxon>
        <taxon>Toxocaridae</taxon>
        <taxon>Toxocara</taxon>
    </lineage>
</organism>
<dbReference type="Pfam" id="PF02931">
    <property type="entry name" value="Neur_chan_LBD"/>
    <property type="match status" value="1"/>
</dbReference>
<name>A0A183V6C2_TOXCA</name>
<dbReference type="InterPro" id="IPR006202">
    <property type="entry name" value="Neur_chan_lig-bd"/>
</dbReference>
<dbReference type="SUPFAM" id="SSF63712">
    <property type="entry name" value="Nicotinic receptor ligand binding domain-like"/>
    <property type="match status" value="1"/>
</dbReference>
<accession>A0A183V6C2</accession>
<evidence type="ECO:0000313" key="3">
    <source>
        <dbReference type="Proteomes" id="UP000050794"/>
    </source>
</evidence>
<dbReference type="EMBL" id="UYWY01023473">
    <property type="protein sequence ID" value="VDM47613.1"/>
    <property type="molecule type" value="Genomic_DNA"/>
</dbReference>
<dbReference type="AlphaFoldDB" id="A0A183V6C2"/>
<dbReference type="GO" id="GO:0016020">
    <property type="term" value="C:membrane"/>
    <property type="evidence" value="ECO:0007669"/>
    <property type="project" value="InterPro"/>
</dbReference>
<protein>
    <submittedName>
        <fullName evidence="4">Neur_chan_LBD domain-containing protein</fullName>
    </submittedName>
</protein>
<dbReference type="GO" id="GO:0005230">
    <property type="term" value="F:extracellular ligand-gated monoatomic ion channel activity"/>
    <property type="evidence" value="ECO:0007669"/>
    <property type="project" value="InterPro"/>
</dbReference>
<gene>
    <name evidence="2" type="ORF">TCNE_LOCUS16292</name>
</gene>
<evidence type="ECO:0000313" key="2">
    <source>
        <dbReference type="EMBL" id="VDM47613.1"/>
    </source>
</evidence>
<keyword evidence="3" id="KW-1185">Reference proteome</keyword>
<reference evidence="2 3" key="2">
    <citation type="submission" date="2018-11" db="EMBL/GenBank/DDBJ databases">
        <authorList>
            <consortium name="Pathogen Informatics"/>
        </authorList>
    </citation>
    <scope>NUCLEOTIDE SEQUENCE [LARGE SCALE GENOMIC DNA]</scope>
</reference>
<feature type="domain" description="Neurotransmitter-gated ion-channel ligand-binding" evidence="1">
    <location>
        <begin position="80"/>
        <end position="215"/>
    </location>
</feature>
<dbReference type="InterPro" id="IPR036734">
    <property type="entry name" value="Neur_chan_lig-bd_sf"/>
</dbReference>